<proteinExistence type="predicted"/>
<feature type="non-terminal residue" evidence="2">
    <location>
        <position position="150"/>
    </location>
</feature>
<feature type="region of interest" description="Disordered" evidence="1">
    <location>
        <begin position="29"/>
        <end position="53"/>
    </location>
</feature>
<dbReference type="RefSeq" id="XP_007335538.1">
    <property type="nucleotide sequence ID" value="XM_007335476.1"/>
</dbReference>
<dbReference type="AlphaFoldDB" id="K5WSU8"/>
<keyword evidence="3" id="KW-1185">Reference proteome</keyword>
<dbReference type="InParanoid" id="K5WSU8"/>
<reference evidence="3" key="1">
    <citation type="journal article" date="2012" name="Proc. Natl. Acad. Sci. U.S.A.">
        <title>Genome sequence of the button mushroom Agaricus bisporus reveals mechanisms governing adaptation to a humic-rich ecological niche.</title>
        <authorList>
            <person name="Morin E."/>
            <person name="Kohler A."/>
            <person name="Baker A.R."/>
            <person name="Foulongne-Oriol M."/>
            <person name="Lombard V."/>
            <person name="Nagy L.G."/>
            <person name="Ohm R.A."/>
            <person name="Patyshakuliyeva A."/>
            <person name="Brun A."/>
            <person name="Aerts A.L."/>
            <person name="Bailey A.M."/>
            <person name="Billette C."/>
            <person name="Coutinho P.M."/>
            <person name="Deakin G."/>
            <person name="Doddapaneni H."/>
            <person name="Floudas D."/>
            <person name="Grimwood J."/>
            <person name="Hilden K."/>
            <person name="Kuees U."/>
            <person name="LaButti K.M."/>
            <person name="Lapidus A."/>
            <person name="Lindquist E.A."/>
            <person name="Lucas S.M."/>
            <person name="Murat C."/>
            <person name="Riley R.W."/>
            <person name="Salamov A.A."/>
            <person name="Schmutz J."/>
            <person name="Subramanian V."/>
            <person name="Woesten H.A.B."/>
            <person name="Xu J."/>
            <person name="Eastwood D.C."/>
            <person name="Foster G.D."/>
            <person name="Sonnenberg A.S."/>
            <person name="Cullen D."/>
            <person name="de Vries R.P."/>
            <person name="Lundell T."/>
            <person name="Hibbett D.S."/>
            <person name="Henrissat B."/>
            <person name="Burton K.S."/>
            <person name="Kerrigan R.W."/>
            <person name="Challen M.P."/>
            <person name="Grigoriev I.V."/>
            <person name="Martin F."/>
        </authorList>
    </citation>
    <scope>NUCLEOTIDE SEQUENCE [LARGE SCALE GENOMIC DNA]</scope>
    <source>
        <strain evidence="3">JB137-S8 / ATCC MYA-4627 / FGSC 10392</strain>
    </source>
</reference>
<evidence type="ECO:0000313" key="3">
    <source>
        <dbReference type="Proteomes" id="UP000008493"/>
    </source>
</evidence>
<dbReference type="Proteomes" id="UP000008493">
    <property type="component" value="Unassembled WGS sequence"/>
</dbReference>
<sequence length="150" mass="16335">MANPQQIIEQLNAQQNLIAQLQQQLAMLQNQQGQPGPPGPQGPPGDDGETPIVQVAPPQIDVAKPKIFSGDGRELSGFITACKIYLSLKMAGRLQGDQITWILSYVQGGAAESWKENIMEMIENGEDEAPSVTEELFDSLRNNFGDADEE</sequence>
<name>K5WSU8_AGABU</name>
<evidence type="ECO:0008006" key="4">
    <source>
        <dbReference type="Google" id="ProtNLM"/>
    </source>
</evidence>
<gene>
    <name evidence="2" type="ORF">AGABI1DRAFT_96056</name>
</gene>
<dbReference type="KEGG" id="abp:AGABI1DRAFT96056"/>
<dbReference type="GeneID" id="18832801"/>
<evidence type="ECO:0000256" key="1">
    <source>
        <dbReference type="SAM" id="MobiDB-lite"/>
    </source>
</evidence>
<evidence type="ECO:0000313" key="2">
    <source>
        <dbReference type="EMBL" id="EKM73823.1"/>
    </source>
</evidence>
<accession>K5WSU8</accession>
<protein>
    <recommendedName>
        <fullName evidence="4">DUF4939 domain-containing protein</fullName>
    </recommendedName>
</protein>
<dbReference type="EMBL" id="JH971988">
    <property type="protein sequence ID" value="EKM73823.1"/>
    <property type="molecule type" value="Genomic_DNA"/>
</dbReference>
<dbReference type="HOGENOM" id="CLU_118175_0_0_1"/>
<organism evidence="2 3">
    <name type="scientific">Agaricus bisporus var. burnettii (strain JB137-S8 / ATCC MYA-4627 / FGSC 10392)</name>
    <name type="common">White button mushroom</name>
    <dbReference type="NCBI Taxonomy" id="597362"/>
    <lineage>
        <taxon>Eukaryota</taxon>
        <taxon>Fungi</taxon>
        <taxon>Dikarya</taxon>
        <taxon>Basidiomycota</taxon>
        <taxon>Agaricomycotina</taxon>
        <taxon>Agaricomycetes</taxon>
        <taxon>Agaricomycetidae</taxon>
        <taxon>Agaricales</taxon>
        <taxon>Agaricineae</taxon>
        <taxon>Agaricaceae</taxon>
        <taxon>Agaricus</taxon>
    </lineage>
</organism>